<sequence>MFIIFVSCVTLIILSNSLSSWLVRLFKKRSHMLSQWTLGDILSFFISWQLKTRALVSCFRVPLWVMNHTGSKLENMEANEGRCLLDLPELPLHCILDRLPPDGLCTMAAVCTSLRDQCRSDYYWEKHLSEKWGRILGEAAYKEWQCYIAARARSISLSRQVKQRYWLSYFLSVLPGYSRKPDLKKSGETCQESQPQKESTMALYLALDSGKFWFPAQVYNRENGHAGFMLSCYDAKVRYESTTDTFHARYSPHGRQTLEENIEWGRLRAPVVDTPAKALHISDCLADLQPGDDIEIQWRRNKEFPYGWWYGVVGHLETCEGGEYHCRCHQSDTVVLEFKQYAQGSRWRKTLVKRDTHREEGNTVDGFYGGIRKLSDNEEISIWKRLWPPKILE</sequence>
<protein>
    <recommendedName>
        <fullName evidence="1">F-box domain-containing protein</fullName>
    </recommendedName>
</protein>
<evidence type="ECO:0000313" key="3">
    <source>
        <dbReference type="Proteomes" id="UP000594263"/>
    </source>
</evidence>
<dbReference type="Gene3D" id="1.20.1280.50">
    <property type="match status" value="1"/>
</dbReference>
<proteinExistence type="predicted"/>
<keyword evidence="3" id="KW-1185">Reference proteome</keyword>
<dbReference type="SUPFAM" id="SSF81383">
    <property type="entry name" value="F-box domain"/>
    <property type="match status" value="1"/>
</dbReference>
<evidence type="ECO:0000259" key="1">
    <source>
        <dbReference type="PROSITE" id="PS50181"/>
    </source>
</evidence>
<dbReference type="Gramene" id="Kaladp1150s0003.1.v1.1">
    <property type="protein sequence ID" value="Kaladp1150s0003.1.v1.1"/>
    <property type="gene ID" value="Kaladp1150s0003.v1.1"/>
</dbReference>
<dbReference type="Pfam" id="PF00646">
    <property type="entry name" value="F-box"/>
    <property type="match status" value="1"/>
</dbReference>
<dbReference type="Proteomes" id="UP000594263">
    <property type="component" value="Unplaced"/>
</dbReference>
<accession>A0A7N0VKF7</accession>
<dbReference type="EnsemblPlants" id="Kaladp1150s0003.1.v1.1">
    <property type="protein sequence ID" value="Kaladp1150s0003.1.v1.1"/>
    <property type="gene ID" value="Kaladp1150s0003.v1.1"/>
</dbReference>
<dbReference type="SMART" id="SM00256">
    <property type="entry name" value="FBOX"/>
    <property type="match status" value="1"/>
</dbReference>
<dbReference type="Gramene" id="Kaladp1150s0003.2.v1.1">
    <property type="protein sequence ID" value="Kaladp1150s0003.2.v1.1"/>
    <property type="gene ID" value="Kaladp1150s0003.v1.1"/>
</dbReference>
<dbReference type="PANTHER" id="PTHR31482:SF18">
    <property type="entry name" value="ESTS AU081301(E20138)"/>
    <property type="match status" value="1"/>
</dbReference>
<dbReference type="AlphaFoldDB" id="A0A7N0VKF7"/>
<organism evidence="2 3">
    <name type="scientific">Kalanchoe fedtschenkoi</name>
    <name type="common">Lavender scallops</name>
    <name type="synonym">South American air plant</name>
    <dbReference type="NCBI Taxonomy" id="63787"/>
    <lineage>
        <taxon>Eukaryota</taxon>
        <taxon>Viridiplantae</taxon>
        <taxon>Streptophyta</taxon>
        <taxon>Embryophyta</taxon>
        <taxon>Tracheophyta</taxon>
        <taxon>Spermatophyta</taxon>
        <taxon>Magnoliopsida</taxon>
        <taxon>eudicotyledons</taxon>
        <taxon>Gunneridae</taxon>
        <taxon>Pentapetalae</taxon>
        <taxon>Saxifragales</taxon>
        <taxon>Crassulaceae</taxon>
        <taxon>Kalanchoe</taxon>
    </lineage>
</organism>
<reference evidence="2" key="1">
    <citation type="submission" date="2021-01" db="UniProtKB">
        <authorList>
            <consortium name="EnsemblPlants"/>
        </authorList>
    </citation>
    <scope>IDENTIFICATION</scope>
</reference>
<name>A0A7N0VKF7_KALFE</name>
<dbReference type="PANTHER" id="PTHR31482">
    <property type="entry name" value="ESTS AU081301(E20138)"/>
    <property type="match status" value="1"/>
</dbReference>
<dbReference type="InterPro" id="IPR036047">
    <property type="entry name" value="F-box-like_dom_sf"/>
</dbReference>
<dbReference type="InterPro" id="IPR001810">
    <property type="entry name" value="F-box_dom"/>
</dbReference>
<feature type="domain" description="F-box" evidence="1">
    <location>
        <begin position="81"/>
        <end position="127"/>
    </location>
</feature>
<dbReference type="EnsemblPlants" id="Kaladp1150s0003.2.v1.1">
    <property type="protein sequence ID" value="Kaladp1150s0003.2.v1.1"/>
    <property type="gene ID" value="Kaladp1150s0003.v1.1"/>
</dbReference>
<dbReference type="PROSITE" id="PS50181">
    <property type="entry name" value="FBOX"/>
    <property type="match status" value="1"/>
</dbReference>
<evidence type="ECO:0000313" key="2">
    <source>
        <dbReference type="EnsemblPlants" id="Kaladp1150s0003.2.v1.1"/>
    </source>
</evidence>
<dbReference type="OMA" id="DARECGI"/>